<dbReference type="GO" id="GO:0006508">
    <property type="term" value="P:proteolysis"/>
    <property type="evidence" value="ECO:0007669"/>
    <property type="project" value="UniProtKB-KW"/>
</dbReference>
<protein>
    <submittedName>
        <fullName evidence="8">NlpC/P60 family protein</fullName>
    </submittedName>
</protein>
<dbReference type="Gene3D" id="3.90.1720.10">
    <property type="entry name" value="endopeptidase domain like (from Nostoc punctiforme)"/>
    <property type="match status" value="1"/>
</dbReference>
<feature type="domain" description="NlpC/P60" evidence="7">
    <location>
        <begin position="38"/>
        <end position="160"/>
    </location>
</feature>
<sequence length="174" mass="17895">MNVLVRRGTVRSAIALLAMLGAAGPGHAGEASAAPAGAQVSATIVRLARTLGGRPYRWAGAGPRGFDCSGLVAHIYAALGRPLPRSSFAQYRVGEAVARLDLVMGDLVFFRTYRPGPSHVGIYIGGSCTRPPPGASSSRRSRIPTSTAGSSARAGSRRARSGAPGLPPRPAPLR</sequence>
<dbReference type="PANTHER" id="PTHR47053">
    <property type="entry name" value="MUREIN DD-ENDOPEPTIDASE MEPH-RELATED"/>
    <property type="match status" value="1"/>
</dbReference>
<evidence type="ECO:0000256" key="2">
    <source>
        <dbReference type="ARBA" id="ARBA00022670"/>
    </source>
</evidence>
<dbReference type="InterPro" id="IPR038765">
    <property type="entry name" value="Papain-like_cys_pep_sf"/>
</dbReference>
<dbReference type="EMBL" id="VBAM01000430">
    <property type="protein sequence ID" value="TMJ08041.1"/>
    <property type="molecule type" value="Genomic_DNA"/>
</dbReference>
<gene>
    <name evidence="8" type="ORF">E6H02_10550</name>
</gene>
<evidence type="ECO:0000256" key="5">
    <source>
        <dbReference type="SAM" id="MobiDB-lite"/>
    </source>
</evidence>
<evidence type="ECO:0000256" key="1">
    <source>
        <dbReference type="ARBA" id="ARBA00007074"/>
    </source>
</evidence>
<keyword evidence="4" id="KW-0788">Thiol protease</keyword>
<feature type="signal peptide" evidence="6">
    <location>
        <begin position="1"/>
        <end position="28"/>
    </location>
</feature>
<organism evidence="8 9">
    <name type="scientific">Candidatus Segetimicrobium genomatis</name>
    <dbReference type="NCBI Taxonomy" id="2569760"/>
    <lineage>
        <taxon>Bacteria</taxon>
        <taxon>Bacillati</taxon>
        <taxon>Candidatus Sysuimicrobiota</taxon>
        <taxon>Candidatus Sysuimicrobiia</taxon>
        <taxon>Candidatus Sysuimicrobiales</taxon>
        <taxon>Candidatus Segetimicrobiaceae</taxon>
        <taxon>Candidatus Segetimicrobium</taxon>
    </lineage>
</organism>
<evidence type="ECO:0000256" key="6">
    <source>
        <dbReference type="SAM" id="SignalP"/>
    </source>
</evidence>
<feature type="compositionally biased region" description="Low complexity" evidence="5">
    <location>
        <begin position="144"/>
        <end position="154"/>
    </location>
</feature>
<feature type="compositionally biased region" description="Pro residues" evidence="5">
    <location>
        <begin position="165"/>
        <end position="174"/>
    </location>
</feature>
<keyword evidence="6" id="KW-0732">Signal</keyword>
<proteinExistence type="inferred from homology"/>
<dbReference type="AlphaFoldDB" id="A0A537LJ52"/>
<keyword evidence="2" id="KW-0645">Protease</keyword>
<dbReference type="PROSITE" id="PS51935">
    <property type="entry name" value="NLPC_P60"/>
    <property type="match status" value="1"/>
</dbReference>
<keyword evidence="3" id="KW-0378">Hydrolase</keyword>
<dbReference type="PANTHER" id="PTHR47053:SF1">
    <property type="entry name" value="MUREIN DD-ENDOPEPTIDASE MEPH-RELATED"/>
    <property type="match status" value="1"/>
</dbReference>
<feature type="region of interest" description="Disordered" evidence="5">
    <location>
        <begin position="124"/>
        <end position="174"/>
    </location>
</feature>
<reference evidence="8 9" key="1">
    <citation type="journal article" date="2019" name="Nat. Microbiol.">
        <title>Mediterranean grassland soil C-N compound turnover is dependent on rainfall and depth, and is mediated by genomically divergent microorganisms.</title>
        <authorList>
            <person name="Diamond S."/>
            <person name="Andeer P.F."/>
            <person name="Li Z."/>
            <person name="Crits-Christoph A."/>
            <person name="Burstein D."/>
            <person name="Anantharaman K."/>
            <person name="Lane K.R."/>
            <person name="Thomas B.C."/>
            <person name="Pan C."/>
            <person name="Northen T.R."/>
            <person name="Banfield J.F."/>
        </authorList>
    </citation>
    <scope>NUCLEOTIDE SEQUENCE [LARGE SCALE GENOMIC DNA]</scope>
    <source>
        <strain evidence="8">NP_5</strain>
    </source>
</reference>
<comment type="caution">
    <text evidence="8">The sequence shown here is derived from an EMBL/GenBank/DDBJ whole genome shotgun (WGS) entry which is preliminary data.</text>
</comment>
<evidence type="ECO:0000256" key="3">
    <source>
        <dbReference type="ARBA" id="ARBA00022801"/>
    </source>
</evidence>
<accession>A0A537LJ52</accession>
<name>A0A537LJ52_9BACT</name>
<comment type="similarity">
    <text evidence="1">Belongs to the peptidase C40 family.</text>
</comment>
<dbReference type="GO" id="GO:0008234">
    <property type="term" value="F:cysteine-type peptidase activity"/>
    <property type="evidence" value="ECO:0007669"/>
    <property type="project" value="UniProtKB-KW"/>
</dbReference>
<dbReference type="SUPFAM" id="SSF54001">
    <property type="entry name" value="Cysteine proteinases"/>
    <property type="match status" value="1"/>
</dbReference>
<evidence type="ECO:0000259" key="7">
    <source>
        <dbReference type="PROSITE" id="PS51935"/>
    </source>
</evidence>
<dbReference type="InterPro" id="IPR000064">
    <property type="entry name" value="NLP_P60_dom"/>
</dbReference>
<evidence type="ECO:0000313" key="9">
    <source>
        <dbReference type="Proteomes" id="UP000320393"/>
    </source>
</evidence>
<dbReference type="Pfam" id="PF00877">
    <property type="entry name" value="NLPC_P60"/>
    <property type="match status" value="1"/>
</dbReference>
<feature type="chain" id="PRO_5022127223" evidence="6">
    <location>
        <begin position="29"/>
        <end position="174"/>
    </location>
</feature>
<evidence type="ECO:0000313" key="8">
    <source>
        <dbReference type="EMBL" id="TMJ08041.1"/>
    </source>
</evidence>
<evidence type="ECO:0000256" key="4">
    <source>
        <dbReference type="ARBA" id="ARBA00022807"/>
    </source>
</evidence>
<dbReference type="InterPro" id="IPR051202">
    <property type="entry name" value="Peptidase_C40"/>
</dbReference>
<dbReference type="Proteomes" id="UP000320393">
    <property type="component" value="Unassembled WGS sequence"/>
</dbReference>